<accession>A0A803QA32</accession>
<reference evidence="2" key="2">
    <citation type="submission" date="2021-03" db="UniProtKB">
        <authorList>
            <consortium name="EnsemblPlants"/>
        </authorList>
    </citation>
    <scope>IDENTIFICATION</scope>
</reference>
<organism evidence="2 3">
    <name type="scientific">Cannabis sativa</name>
    <name type="common">Hemp</name>
    <name type="synonym">Marijuana</name>
    <dbReference type="NCBI Taxonomy" id="3483"/>
    <lineage>
        <taxon>Eukaryota</taxon>
        <taxon>Viridiplantae</taxon>
        <taxon>Streptophyta</taxon>
        <taxon>Embryophyta</taxon>
        <taxon>Tracheophyta</taxon>
        <taxon>Spermatophyta</taxon>
        <taxon>Magnoliopsida</taxon>
        <taxon>eudicotyledons</taxon>
        <taxon>Gunneridae</taxon>
        <taxon>Pentapetalae</taxon>
        <taxon>rosids</taxon>
        <taxon>fabids</taxon>
        <taxon>Rosales</taxon>
        <taxon>Cannabaceae</taxon>
        <taxon>Cannabis</taxon>
    </lineage>
</organism>
<name>A0A803QA32_CANSA</name>
<feature type="domain" description="Retrotransposon gag" evidence="1">
    <location>
        <begin position="50"/>
        <end position="117"/>
    </location>
</feature>
<evidence type="ECO:0000259" key="1">
    <source>
        <dbReference type="Pfam" id="PF03732"/>
    </source>
</evidence>
<evidence type="ECO:0000313" key="3">
    <source>
        <dbReference type="Proteomes" id="UP000596661"/>
    </source>
</evidence>
<proteinExistence type="predicted"/>
<dbReference type="InterPro" id="IPR005162">
    <property type="entry name" value="Retrotrans_gag_dom"/>
</dbReference>
<dbReference type="Pfam" id="PF03732">
    <property type="entry name" value="Retrotrans_gag"/>
    <property type="match status" value="1"/>
</dbReference>
<dbReference type="Proteomes" id="UP000596661">
    <property type="component" value="Chromosome 8"/>
</dbReference>
<reference evidence="2" key="1">
    <citation type="submission" date="2018-11" db="EMBL/GenBank/DDBJ databases">
        <authorList>
            <person name="Grassa J C."/>
        </authorList>
    </citation>
    <scope>NUCLEOTIDE SEQUENCE [LARGE SCALE GENOMIC DNA]</scope>
</reference>
<dbReference type="EMBL" id="UZAU01000717">
    <property type="status" value="NOT_ANNOTATED_CDS"/>
    <property type="molecule type" value="Genomic_DNA"/>
</dbReference>
<sequence>MQDLHRRMAITTRRDLDGDEEFDEESPLSREVQMEPLPLNFKEPHKMLYDGAVYKWFKRLEPGTITSWKQLSDEFLQQHQTAYDNIMPVTSITNVKQKREESLGSYLQHFHAEVTKVGKIKFAIVVGVYPGGRLWRNMLKRELDDLDNFYERAKKYICMEEGDEVLRGSTSECSLGSSSNSYMVY</sequence>
<dbReference type="EnsemblPlants" id="evm.model.08.1879">
    <property type="protein sequence ID" value="cds.evm.model.08.1879"/>
    <property type="gene ID" value="evm.TU.08.1879"/>
</dbReference>
<evidence type="ECO:0000313" key="2">
    <source>
        <dbReference type="EnsemblPlants" id="cds.evm.model.08.1879"/>
    </source>
</evidence>
<dbReference type="Gramene" id="evm.model.08.1879">
    <property type="protein sequence ID" value="cds.evm.model.08.1879"/>
    <property type="gene ID" value="evm.TU.08.1879"/>
</dbReference>
<keyword evidence="3" id="KW-1185">Reference proteome</keyword>
<dbReference type="AlphaFoldDB" id="A0A803QA32"/>
<protein>
    <recommendedName>
        <fullName evidence="1">Retrotransposon gag domain-containing protein</fullName>
    </recommendedName>
</protein>